<feature type="transmembrane region" description="Helical" evidence="7">
    <location>
        <begin position="57"/>
        <end position="79"/>
    </location>
</feature>
<organism evidence="9 10">
    <name type="scientific">Ladona fulva</name>
    <name type="common">Scarce chaser dragonfly</name>
    <name type="synonym">Libellula fulva</name>
    <dbReference type="NCBI Taxonomy" id="123851"/>
    <lineage>
        <taxon>Eukaryota</taxon>
        <taxon>Metazoa</taxon>
        <taxon>Ecdysozoa</taxon>
        <taxon>Arthropoda</taxon>
        <taxon>Hexapoda</taxon>
        <taxon>Insecta</taxon>
        <taxon>Pterygota</taxon>
        <taxon>Palaeoptera</taxon>
        <taxon>Odonata</taxon>
        <taxon>Epiprocta</taxon>
        <taxon>Anisoptera</taxon>
        <taxon>Libelluloidea</taxon>
        <taxon>Libellulidae</taxon>
        <taxon>Ladona</taxon>
    </lineage>
</organism>
<feature type="compositionally biased region" description="Low complexity" evidence="8">
    <location>
        <begin position="275"/>
        <end position="286"/>
    </location>
</feature>
<comment type="similarity">
    <text evidence="2 7">Belongs to the XK family.</text>
</comment>
<evidence type="ECO:0000256" key="4">
    <source>
        <dbReference type="ARBA" id="ARBA00022692"/>
    </source>
</evidence>
<dbReference type="EMBL" id="KZ308155">
    <property type="protein sequence ID" value="KAG8223214.1"/>
    <property type="molecule type" value="Genomic_DNA"/>
</dbReference>
<feature type="compositionally biased region" description="Basic and acidic residues" evidence="8">
    <location>
        <begin position="291"/>
        <end position="322"/>
    </location>
</feature>
<keyword evidence="10" id="KW-1185">Reference proteome</keyword>
<evidence type="ECO:0000256" key="3">
    <source>
        <dbReference type="ARBA" id="ARBA00022475"/>
    </source>
</evidence>
<dbReference type="Proteomes" id="UP000792457">
    <property type="component" value="Unassembled WGS sequence"/>
</dbReference>
<evidence type="ECO:0000256" key="7">
    <source>
        <dbReference type="RuleBase" id="RU910716"/>
    </source>
</evidence>
<dbReference type="InterPro" id="IPR018629">
    <property type="entry name" value="XK-rel"/>
</dbReference>
<feature type="transmembrane region" description="Helical" evidence="7">
    <location>
        <begin position="567"/>
        <end position="587"/>
    </location>
</feature>
<feature type="transmembrane region" description="Helical" evidence="7">
    <location>
        <begin position="599"/>
        <end position="622"/>
    </location>
</feature>
<protein>
    <recommendedName>
        <fullName evidence="7">XK-related protein</fullName>
    </recommendedName>
</protein>
<dbReference type="OrthoDB" id="8190653at2759"/>
<feature type="transmembrane region" description="Helical" evidence="7">
    <location>
        <begin position="21"/>
        <end position="51"/>
    </location>
</feature>
<dbReference type="PANTHER" id="PTHR16024">
    <property type="entry name" value="XK-RELATED PROTEIN"/>
    <property type="match status" value="1"/>
</dbReference>
<keyword evidence="5 7" id="KW-1133">Transmembrane helix</keyword>
<evidence type="ECO:0000256" key="6">
    <source>
        <dbReference type="ARBA" id="ARBA00023136"/>
    </source>
</evidence>
<feature type="transmembrane region" description="Helical" evidence="7">
    <location>
        <begin position="91"/>
        <end position="110"/>
    </location>
</feature>
<evidence type="ECO:0000313" key="10">
    <source>
        <dbReference type="Proteomes" id="UP000792457"/>
    </source>
</evidence>
<comment type="caution">
    <text evidence="9">The sequence shown here is derived from an EMBL/GenBank/DDBJ whole genome shotgun (WGS) entry which is preliminary data.</text>
</comment>
<evidence type="ECO:0000256" key="1">
    <source>
        <dbReference type="ARBA" id="ARBA00004651"/>
    </source>
</evidence>
<feature type="region of interest" description="Disordered" evidence="8">
    <location>
        <begin position="375"/>
        <end position="395"/>
    </location>
</feature>
<dbReference type="Pfam" id="PF09815">
    <property type="entry name" value="XK-related"/>
    <property type="match status" value="1"/>
</dbReference>
<keyword evidence="4 7" id="KW-0812">Transmembrane</keyword>
<comment type="subcellular location">
    <subcellularLocation>
        <location evidence="1">Cell membrane</location>
        <topology evidence="1">Multi-pass membrane protein</topology>
    </subcellularLocation>
    <subcellularLocation>
        <location evidence="7">Membrane</location>
        <topology evidence="7">Multi-pass membrane protein</topology>
    </subcellularLocation>
</comment>
<evidence type="ECO:0000256" key="5">
    <source>
        <dbReference type="ARBA" id="ARBA00022989"/>
    </source>
</evidence>
<dbReference type="AlphaFoldDB" id="A0A8K0JVZ4"/>
<keyword evidence="6 7" id="KW-0472">Membrane</keyword>
<sequence length="642" mass="72993">MSHTRIPSTYLSIPLPQTHRITLHFLLPPVLHLFIYGLEFSCGIALCWSLYHIGRALFSGITAALLFLPALVTAAAILIKGSRDVPLAKRVGYAVFISIMFPVWTVYRLSQRIFWAIEAMLLLRMGKKFSKTNEESGRKWEMDLDEALELSIEPSSAELYLFLRAFLYSLPSLFLHSCIIISGSYDIVKGYETYMVETASIIFSLVYLSMTAAYYQNFESNRLLGRNFPWRGKKKKWALSENVNEIKIDGGGEESEKFGLEGMPSLKEIKEENQQENVQNQTQKVQPEGEQTEKNQAGEKQTIENKSEENLEENHEEKKEVEDNQTEDDITKRNETEGSGGEAGEKEELMTPPSSPASTCSSPPVILRREFNFPGLTMPNERAPPRPRVRSPRVPGGFRDIFCDSDSSVTTPRVSREQSLRSSLFGWTYTWRPNRFSRPKTTTDLNLPHSPVPQGMFPSLPLPERKKDLPKIVAFERDDSIGLSISFCTWTFILIARILTVGNGMYFFSRITVGVCAGHFTLMALWLMYREGRPYLQPRRLLCFAHALTTMSGLLLELGVKPFARKTIFLHSILIFAENLGLGLAWMLPIEYQSWWSSYAFYTALASHLISFACAILYIYALKPQKHILPAKNLLTEAEIIR</sequence>
<dbReference type="GO" id="GO:0005886">
    <property type="term" value="C:plasma membrane"/>
    <property type="evidence" value="ECO:0007669"/>
    <property type="project" value="UniProtKB-SubCell"/>
</dbReference>
<feature type="transmembrane region" description="Helical" evidence="7">
    <location>
        <begin position="194"/>
        <end position="215"/>
    </location>
</feature>
<feature type="region of interest" description="Disordered" evidence="8">
    <location>
        <begin position="272"/>
        <end position="363"/>
    </location>
</feature>
<proteinExistence type="inferred from homology"/>
<name>A0A8K0JVZ4_LADFU</name>
<feature type="transmembrane region" description="Helical" evidence="7">
    <location>
        <begin position="511"/>
        <end position="529"/>
    </location>
</feature>
<dbReference type="GO" id="GO:0070782">
    <property type="term" value="P:phosphatidylserine exposure on apoptotic cell surface"/>
    <property type="evidence" value="ECO:0007669"/>
    <property type="project" value="TreeGrafter"/>
</dbReference>
<keyword evidence="3" id="KW-1003">Cell membrane</keyword>
<evidence type="ECO:0000256" key="2">
    <source>
        <dbReference type="ARBA" id="ARBA00008789"/>
    </source>
</evidence>
<feature type="transmembrane region" description="Helical" evidence="7">
    <location>
        <begin position="159"/>
        <end position="182"/>
    </location>
</feature>
<dbReference type="InterPro" id="IPR050895">
    <property type="entry name" value="XK-related_scramblase"/>
</dbReference>
<accession>A0A8K0JVZ4</accession>
<dbReference type="PANTHER" id="PTHR16024:SF27">
    <property type="entry name" value="XK-RELATED PROTEIN"/>
    <property type="match status" value="1"/>
</dbReference>
<reference evidence="9" key="2">
    <citation type="submission" date="2017-10" db="EMBL/GenBank/DDBJ databases">
        <title>Ladona fulva Genome sequencing and assembly.</title>
        <authorList>
            <person name="Murali S."/>
            <person name="Richards S."/>
            <person name="Bandaranaike D."/>
            <person name="Bellair M."/>
            <person name="Blankenburg K."/>
            <person name="Chao H."/>
            <person name="Dinh H."/>
            <person name="Doddapaneni H."/>
            <person name="Dugan-Rocha S."/>
            <person name="Elkadiri S."/>
            <person name="Gnanaolivu R."/>
            <person name="Hernandez B."/>
            <person name="Skinner E."/>
            <person name="Javaid M."/>
            <person name="Lee S."/>
            <person name="Li M."/>
            <person name="Ming W."/>
            <person name="Munidasa M."/>
            <person name="Muniz J."/>
            <person name="Nguyen L."/>
            <person name="Hughes D."/>
            <person name="Osuji N."/>
            <person name="Pu L.-L."/>
            <person name="Puazo M."/>
            <person name="Qu C."/>
            <person name="Quiroz J."/>
            <person name="Raj R."/>
            <person name="Weissenberger G."/>
            <person name="Xin Y."/>
            <person name="Zou X."/>
            <person name="Han Y."/>
            <person name="Worley K."/>
            <person name="Muzny D."/>
            <person name="Gibbs R."/>
        </authorList>
    </citation>
    <scope>NUCLEOTIDE SEQUENCE</scope>
    <source>
        <strain evidence="9">Sampled in the wild</strain>
    </source>
</reference>
<reference evidence="9" key="1">
    <citation type="submission" date="2013-04" db="EMBL/GenBank/DDBJ databases">
        <authorList>
            <person name="Qu J."/>
            <person name="Murali S.C."/>
            <person name="Bandaranaike D."/>
            <person name="Bellair M."/>
            <person name="Blankenburg K."/>
            <person name="Chao H."/>
            <person name="Dinh H."/>
            <person name="Doddapaneni H."/>
            <person name="Downs B."/>
            <person name="Dugan-Rocha S."/>
            <person name="Elkadiri S."/>
            <person name="Gnanaolivu R.D."/>
            <person name="Hernandez B."/>
            <person name="Javaid M."/>
            <person name="Jayaseelan J.C."/>
            <person name="Lee S."/>
            <person name="Li M."/>
            <person name="Ming W."/>
            <person name="Munidasa M."/>
            <person name="Muniz J."/>
            <person name="Nguyen L."/>
            <person name="Ongeri F."/>
            <person name="Osuji N."/>
            <person name="Pu L.-L."/>
            <person name="Puazo M."/>
            <person name="Qu C."/>
            <person name="Quiroz J."/>
            <person name="Raj R."/>
            <person name="Weissenberger G."/>
            <person name="Xin Y."/>
            <person name="Zou X."/>
            <person name="Han Y."/>
            <person name="Richards S."/>
            <person name="Worley K."/>
            <person name="Muzny D."/>
            <person name="Gibbs R."/>
        </authorList>
    </citation>
    <scope>NUCLEOTIDE SEQUENCE</scope>
    <source>
        <strain evidence="9">Sampled in the wild</strain>
    </source>
</reference>
<gene>
    <name evidence="9" type="ORF">J437_LFUL003565</name>
</gene>
<dbReference type="GO" id="GO:1902742">
    <property type="term" value="P:apoptotic process involved in development"/>
    <property type="evidence" value="ECO:0007669"/>
    <property type="project" value="TreeGrafter"/>
</dbReference>
<feature type="transmembrane region" description="Helical" evidence="7">
    <location>
        <begin position="481"/>
        <end position="499"/>
    </location>
</feature>
<evidence type="ECO:0000313" key="9">
    <source>
        <dbReference type="EMBL" id="KAG8223214.1"/>
    </source>
</evidence>
<evidence type="ECO:0000256" key="8">
    <source>
        <dbReference type="SAM" id="MobiDB-lite"/>
    </source>
</evidence>
<dbReference type="GO" id="GO:0043652">
    <property type="term" value="P:engulfment of apoptotic cell"/>
    <property type="evidence" value="ECO:0007669"/>
    <property type="project" value="TreeGrafter"/>
</dbReference>